<dbReference type="CDD" id="cd03034">
    <property type="entry name" value="ArsC_ArsC"/>
    <property type="match status" value="1"/>
</dbReference>
<dbReference type="AlphaFoldDB" id="A0A3B0Y991"/>
<dbReference type="EMBL" id="UOFL01000130">
    <property type="protein sequence ID" value="VAW77375.1"/>
    <property type="molecule type" value="Genomic_DNA"/>
</dbReference>
<dbReference type="SUPFAM" id="SSF52833">
    <property type="entry name" value="Thioredoxin-like"/>
    <property type="match status" value="1"/>
</dbReference>
<dbReference type="PANTHER" id="PTHR30041:SF4">
    <property type="entry name" value="ARSENATE REDUCTASE"/>
    <property type="match status" value="1"/>
</dbReference>
<dbReference type="InterPro" id="IPR006660">
    <property type="entry name" value="Arsenate_reductase-like"/>
</dbReference>
<keyword evidence="1" id="KW-0560">Oxidoreductase</keyword>
<organism evidence="2">
    <name type="scientific">hydrothermal vent metagenome</name>
    <dbReference type="NCBI Taxonomy" id="652676"/>
    <lineage>
        <taxon>unclassified sequences</taxon>
        <taxon>metagenomes</taxon>
        <taxon>ecological metagenomes</taxon>
    </lineage>
</organism>
<dbReference type="PROSITE" id="PS51353">
    <property type="entry name" value="ARSC"/>
    <property type="match status" value="1"/>
</dbReference>
<dbReference type="PANTHER" id="PTHR30041">
    <property type="entry name" value="ARSENATE REDUCTASE"/>
    <property type="match status" value="1"/>
</dbReference>
<proteinExistence type="predicted"/>
<evidence type="ECO:0000313" key="2">
    <source>
        <dbReference type="EMBL" id="VAW77375.1"/>
    </source>
</evidence>
<dbReference type="GO" id="GO:0008794">
    <property type="term" value="F:arsenate reductase (glutaredoxin) activity"/>
    <property type="evidence" value="ECO:0007669"/>
    <property type="project" value="InterPro"/>
</dbReference>
<evidence type="ECO:0000256" key="1">
    <source>
        <dbReference type="ARBA" id="ARBA00023002"/>
    </source>
</evidence>
<dbReference type="InterPro" id="IPR006659">
    <property type="entry name" value="Arsenate_reductase"/>
</dbReference>
<reference evidence="2" key="1">
    <citation type="submission" date="2018-06" db="EMBL/GenBank/DDBJ databases">
        <authorList>
            <person name="Zhirakovskaya E."/>
        </authorList>
    </citation>
    <scope>NUCLEOTIDE SEQUENCE</scope>
</reference>
<accession>A0A3B0Y991</accession>
<dbReference type="Pfam" id="PF03960">
    <property type="entry name" value="ArsC"/>
    <property type="match status" value="1"/>
</dbReference>
<name>A0A3B0Y991_9ZZZZ</name>
<protein>
    <submittedName>
        <fullName evidence="2">Uncharacterized protein YfgD, not an arsenate reductase</fullName>
    </submittedName>
</protein>
<dbReference type="Gene3D" id="3.40.30.10">
    <property type="entry name" value="Glutaredoxin"/>
    <property type="match status" value="1"/>
</dbReference>
<gene>
    <name evidence="2" type="ORF">MNBD_GAMMA12-3649</name>
</gene>
<dbReference type="NCBIfam" id="TIGR00014">
    <property type="entry name" value="arsC"/>
    <property type="match status" value="1"/>
</dbReference>
<dbReference type="InterPro" id="IPR036249">
    <property type="entry name" value="Thioredoxin-like_sf"/>
</dbReference>
<sequence>MNKFQILHNPACSKSRQTLEILSTEGKETEIINYLKTPPSFEQLKNILTMLNLTPSELMRKGESKYKELDLKNTTCSDDELINIMLENPILIERPIVIAAGKAIIGRPPETVKSIF</sequence>